<comment type="caution">
    <text evidence="2">The sequence shown here is derived from an EMBL/GenBank/DDBJ whole genome shotgun (WGS) entry which is preliminary data.</text>
</comment>
<evidence type="ECO:0000256" key="1">
    <source>
        <dbReference type="SAM" id="Phobius"/>
    </source>
</evidence>
<feature type="transmembrane region" description="Helical" evidence="1">
    <location>
        <begin position="91"/>
        <end position="112"/>
    </location>
</feature>
<keyword evidence="1" id="KW-0812">Transmembrane</keyword>
<keyword evidence="1" id="KW-0472">Membrane</keyword>
<evidence type="ECO:0000313" key="3">
    <source>
        <dbReference type="Proteomes" id="UP001218188"/>
    </source>
</evidence>
<sequence>MSSSLLVFQHGGADFLGAILGGMVWSAYAVLFFWFITLERKARPNHRDTSRRLTYVLTALFGIATLTCGVDLGTAYLLLVPNADPTLIAAWRLATASSVLLGIVDFLSQMIIIYRCWIVWNRNYYVISPVAFLSFCSLVGQLVTAGFFGSVSGGAAEPIYYITLPLDETAFGLSMAVNTLVTGLVVGRIWIQSRQLNTLRDGQGESKPFNRVMALIIESGLMNFVMQLLYLILYSSKNSAFSLVETCTVHFYGITPTLLGIRVTTGKAIDSDTTASRSLAFASTGAGDTTVSIEAGGQRQQARGWLFELASKEATIIGTENV</sequence>
<feature type="transmembrane region" description="Helical" evidence="1">
    <location>
        <begin position="169"/>
        <end position="191"/>
    </location>
</feature>
<dbReference type="Proteomes" id="UP001218188">
    <property type="component" value="Unassembled WGS sequence"/>
</dbReference>
<accession>A0AAD6SMA2</accession>
<dbReference type="AlphaFoldDB" id="A0AAD6SMA2"/>
<keyword evidence="1" id="KW-1133">Transmembrane helix</keyword>
<keyword evidence="3" id="KW-1185">Reference proteome</keyword>
<proteinExistence type="predicted"/>
<name>A0AAD6SMA2_9AGAR</name>
<feature type="transmembrane region" description="Helical" evidence="1">
    <location>
        <begin position="56"/>
        <end position="79"/>
    </location>
</feature>
<gene>
    <name evidence="2" type="ORF">C8F04DRAFT_1237670</name>
</gene>
<feature type="transmembrane region" description="Helical" evidence="1">
    <location>
        <begin position="124"/>
        <end position="149"/>
    </location>
</feature>
<dbReference type="EMBL" id="JARJCM010000114">
    <property type="protein sequence ID" value="KAJ7028242.1"/>
    <property type="molecule type" value="Genomic_DNA"/>
</dbReference>
<feature type="transmembrane region" description="Helical" evidence="1">
    <location>
        <begin position="15"/>
        <end position="36"/>
    </location>
</feature>
<reference evidence="2" key="1">
    <citation type="submission" date="2023-03" db="EMBL/GenBank/DDBJ databases">
        <title>Massive genome expansion in bonnet fungi (Mycena s.s.) driven by repeated elements and novel gene families across ecological guilds.</title>
        <authorList>
            <consortium name="Lawrence Berkeley National Laboratory"/>
            <person name="Harder C.B."/>
            <person name="Miyauchi S."/>
            <person name="Viragh M."/>
            <person name="Kuo A."/>
            <person name="Thoen E."/>
            <person name="Andreopoulos B."/>
            <person name="Lu D."/>
            <person name="Skrede I."/>
            <person name="Drula E."/>
            <person name="Henrissat B."/>
            <person name="Morin E."/>
            <person name="Kohler A."/>
            <person name="Barry K."/>
            <person name="LaButti K."/>
            <person name="Morin E."/>
            <person name="Salamov A."/>
            <person name="Lipzen A."/>
            <person name="Mereny Z."/>
            <person name="Hegedus B."/>
            <person name="Baldrian P."/>
            <person name="Stursova M."/>
            <person name="Weitz H."/>
            <person name="Taylor A."/>
            <person name="Grigoriev I.V."/>
            <person name="Nagy L.G."/>
            <person name="Martin F."/>
            <person name="Kauserud H."/>
        </authorList>
    </citation>
    <scope>NUCLEOTIDE SEQUENCE</scope>
    <source>
        <strain evidence="2">CBHHK200</strain>
    </source>
</reference>
<protein>
    <submittedName>
        <fullName evidence="2">Uncharacterized protein</fullName>
    </submittedName>
</protein>
<feature type="transmembrane region" description="Helical" evidence="1">
    <location>
        <begin position="212"/>
        <end position="233"/>
    </location>
</feature>
<organism evidence="2 3">
    <name type="scientific">Mycena alexandri</name>
    <dbReference type="NCBI Taxonomy" id="1745969"/>
    <lineage>
        <taxon>Eukaryota</taxon>
        <taxon>Fungi</taxon>
        <taxon>Dikarya</taxon>
        <taxon>Basidiomycota</taxon>
        <taxon>Agaricomycotina</taxon>
        <taxon>Agaricomycetes</taxon>
        <taxon>Agaricomycetidae</taxon>
        <taxon>Agaricales</taxon>
        <taxon>Marasmiineae</taxon>
        <taxon>Mycenaceae</taxon>
        <taxon>Mycena</taxon>
    </lineage>
</organism>
<evidence type="ECO:0000313" key="2">
    <source>
        <dbReference type="EMBL" id="KAJ7028242.1"/>
    </source>
</evidence>